<gene>
    <name evidence="2" type="ORF">CK936_19555</name>
</gene>
<reference evidence="2 3" key="1">
    <citation type="submission" date="2017-08" db="EMBL/GenBank/DDBJ databases">
        <title>Genome sequence of Streptomyces albireticuli NRRL B-1670.</title>
        <authorList>
            <person name="Graham D.E."/>
            <person name="Mahan K.M."/>
            <person name="Klingeman D.M."/>
            <person name="Hettich R.L."/>
            <person name="Parry R.J."/>
            <person name="Spain J.C."/>
        </authorList>
    </citation>
    <scope>NUCLEOTIDE SEQUENCE [LARGE SCALE GENOMIC DNA]</scope>
    <source>
        <strain evidence="2 3">NRRL B-1670</strain>
    </source>
</reference>
<evidence type="ECO:0000259" key="1">
    <source>
        <dbReference type="Pfam" id="PF13699"/>
    </source>
</evidence>
<organism evidence="2 3">
    <name type="scientific">Streptomyces albireticuli</name>
    <dbReference type="NCBI Taxonomy" id="1940"/>
    <lineage>
        <taxon>Bacteria</taxon>
        <taxon>Bacillati</taxon>
        <taxon>Actinomycetota</taxon>
        <taxon>Actinomycetes</taxon>
        <taxon>Kitasatosporales</taxon>
        <taxon>Streptomycetaceae</taxon>
        <taxon>Streptomyces</taxon>
    </lineage>
</organism>
<evidence type="ECO:0000313" key="3">
    <source>
        <dbReference type="Proteomes" id="UP000218944"/>
    </source>
</evidence>
<accession>A0A2A2D479</accession>
<dbReference type="InterPro" id="IPR025295">
    <property type="entry name" value="eCIS_core_dom"/>
</dbReference>
<comment type="caution">
    <text evidence="2">The sequence shown here is derived from an EMBL/GenBank/DDBJ whole genome shotgun (WGS) entry which is preliminary data.</text>
</comment>
<dbReference type="EMBL" id="NSJV01000384">
    <property type="protein sequence ID" value="PAU47288.1"/>
    <property type="molecule type" value="Genomic_DNA"/>
</dbReference>
<feature type="domain" description="eCIS core" evidence="1">
    <location>
        <begin position="23"/>
        <end position="96"/>
    </location>
</feature>
<protein>
    <recommendedName>
        <fullName evidence="1">eCIS core domain-containing protein</fullName>
    </recommendedName>
</protein>
<name>A0A2A2D479_9ACTN</name>
<dbReference type="RefSeq" id="WP_095582259.1">
    <property type="nucleotide sequence ID" value="NZ_JAJQQS010000046.1"/>
</dbReference>
<sequence length="635" mass="72055">MEVVVLDNSVARRIRQELEYGIPLDGSTRSWLENSFRVDLDQVRVHVDPRADELAKIFDAEAFTVGSDIFFRTGRYNLCNSEGRKLLAHEVSHAVRTGCVPHGASQGDRVQPFDDPDEYLADEFSVLALSGKVIPESAVAPRRLEESSPLLVKCHSSWEHRMLGDCNTESLDIVAKALDKKSGESGSYLKKLRQLLLLWETDPEKVTEGKIKNIFPDLRTVTLKNSGLIVTYGELNTLADYLPEPEILEEQPKEILLPILQTVRQETYNKIGGTWLLDESSKNFDNNIVNWQWGGFLEKLLETKRMNDLTMKVGEKGKDHYYGLLARNACHFAPFSWHRWYQYYTIARKYATDAYQGGEKRDLNTHKAWLYHGYADHFLQDSFAAGHLVNKTRVMQWFIEWSKDKYIPTGDWKYIKEMTLKDQANLAPDAMYTEWPYTGVVMDPESGQEKISKEERKAASGVEGSDTEQAYSNWLKFLANGVVQSSTAALHDHYNAQSLWVSSDSRKEPYQIWGDDTMLRSGDGVRIASDTARNQSQESILNILTSGEDGGISAASIRSHFPSRVGDTKDDLNDLKTWNEKLQNKANKELFGGFANRAKYLGVWTATPTLGKVSLDDSVGSNVIENEMNYDKERL</sequence>
<dbReference type="Pfam" id="PF13699">
    <property type="entry name" value="eCIS_core"/>
    <property type="match status" value="1"/>
</dbReference>
<dbReference type="AlphaFoldDB" id="A0A2A2D479"/>
<proteinExistence type="predicted"/>
<dbReference type="Proteomes" id="UP000218944">
    <property type="component" value="Unassembled WGS sequence"/>
</dbReference>
<evidence type="ECO:0000313" key="2">
    <source>
        <dbReference type="EMBL" id="PAU47288.1"/>
    </source>
</evidence>
<keyword evidence="3" id="KW-1185">Reference proteome</keyword>